<evidence type="ECO:0000313" key="12">
    <source>
        <dbReference type="EMBL" id="KAJ8934395.1"/>
    </source>
</evidence>
<dbReference type="Gene3D" id="1.10.8.810">
    <property type="entry name" value="Daxx helical bundle domain"/>
    <property type="match status" value="1"/>
</dbReference>
<dbReference type="PANTHER" id="PTHR12766">
    <property type="entry name" value="DEATH DOMAIN-ASSOCIATED PROTEIN 6 DAXX"/>
    <property type="match status" value="1"/>
</dbReference>
<dbReference type="InterPro" id="IPR038298">
    <property type="entry name" value="Daxx_N_sf"/>
</dbReference>
<comment type="subcellular location">
    <subcellularLocation>
        <location evidence="2">Chromosome</location>
    </subcellularLocation>
    <subcellularLocation>
        <location evidence="3">Cytoplasm</location>
    </subcellularLocation>
    <subcellularLocation>
        <location evidence="1">Nucleus</location>
    </subcellularLocation>
</comment>
<dbReference type="AlphaFoldDB" id="A0AAV8X7G0"/>
<keyword evidence="4" id="KW-0158">Chromosome</keyword>
<dbReference type="InterPro" id="IPR046378">
    <property type="entry name" value="DAXX_histone-bd"/>
</dbReference>
<dbReference type="EMBL" id="JANEYF010003732">
    <property type="protein sequence ID" value="KAJ8934395.1"/>
    <property type="molecule type" value="Genomic_DNA"/>
</dbReference>
<dbReference type="GO" id="GO:0005694">
    <property type="term" value="C:chromosome"/>
    <property type="evidence" value="ECO:0007669"/>
    <property type="project" value="UniProtKB-SubCell"/>
</dbReference>
<keyword evidence="8" id="KW-0143">Chaperone</keyword>
<keyword evidence="7" id="KW-0175">Coiled coil</keyword>
<dbReference type="InterPro" id="IPR046426">
    <property type="entry name" value="DAXX_histone-bd_sf"/>
</dbReference>
<dbReference type="GO" id="GO:0003713">
    <property type="term" value="F:transcription coactivator activity"/>
    <property type="evidence" value="ECO:0007669"/>
    <property type="project" value="TreeGrafter"/>
</dbReference>
<evidence type="ECO:0000256" key="3">
    <source>
        <dbReference type="ARBA" id="ARBA00004496"/>
    </source>
</evidence>
<evidence type="ECO:0000313" key="13">
    <source>
        <dbReference type="Proteomes" id="UP001162156"/>
    </source>
</evidence>
<feature type="region of interest" description="Disordered" evidence="10">
    <location>
        <begin position="38"/>
        <end position="66"/>
    </location>
</feature>
<dbReference type="Proteomes" id="UP001162156">
    <property type="component" value="Unassembled WGS sequence"/>
</dbReference>
<feature type="region of interest" description="Disordered" evidence="10">
    <location>
        <begin position="464"/>
        <end position="487"/>
    </location>
</feature>
<dbReference type="GO" id="GO:0003714">
    <property type="term" value="F:transcription corepressor activity"/>
    <property type="evidence" value="ECO:0007669"/>
    <property type="project" value="TreeGrafter"/>
</dbReference>
<gene>
    <name evidence="12" type="ORF">NQ314_013436</name>
</gene>
<evidence type="ECO:0000259" key="11">
    <source>
        <dbReference type="Pfam" id="PF20920"/>
    </source>
</evidence>
<feature type="region of interest" description="Disordered" evidence="10">
    <location>
        <begin position="82"/>
        <end position="137"/>
    </location>
</feature>
<feature type="domain" description="Daxx histone-binding" evidence="11">
    <location>
        <begin position="378"/>
        <end position="456"/>
    </location>
</feature>
<evidence type="ECO:0000256" key="8">
    <source>
        <dbReference type="ARBA" id="ARBA00023186"/>
    </source>
</evidence>
<dbReference type="Gene3D" id="1.20.58.2170">
    <property type="match status" value="1"/>
</dbReference>
<dbReference type="GO" id="GO:0005737">
    <property type="term" value="C:cytoplasm"/>
    <property type="evidence" value="ECO:0007669"/>
    <property type="project" value="UniProtKB-SubCell"/>
</dbReference>
<evidence type="ECO:0000256" key="6">
    <source>
        <dbReference type="ARBA" id="ARBA00022703"/>
    </source>
</evidence>
<dbReference type="GO" id="GO:0042393">
    <property type="term" value="F:histone binding"/>
    <property type="evidence" value="ECO:0007669"/>
    <property type="project" value="InterPro"/>
</dbReference>
<sequence>MSDVITLSSSEEEDTTSPPKKKIKRTFLDEISITQIQTVKHKNESEDVVILSDEDEDSSETVRSSTIDLKNDVHKESAEIIKDDNDSVTFIDDKTVDENADESSGDKEECPVKDQDGPVKEDQDGSVKEDVEEENTEDCCIINDENSSAESSGKENKLENLPLPLNNHVEKPSTSNSSHVALENFLNICEESINNSQYEHLKNIKFPTLRKYYKRCSVKLRESSNFLRLIEENLQSVQKSPAAAVISFNEVFQYVKELVDAESIEVSEENKIKLKKLEKTIKLLVARIKHLENKEIDFDDEEDSSYLMLDRYINRLNKVHEKYCQLLKKNPHSGRITYEKLDFVDSEYNEINRAISKKYKNNKRFPSYLEMEHHIKKVVAEHNLTLSEAKIKNESAHCFKKLGELLQTRRKKELYDAHYLYIRDSEDPANKDTSLDSTLKQNFNDGQINIDRLFDELGEEVVLSEEDSDKSDYVDSENEESNGNDIL</sequence>
<keyword evidence="5" id="KW-0963">Cytoplasm</keyword>
<protein>
    <recommendedName>
        <fullName evidence="11">Daxx histone-binding domain-containing protein</fullName>
    </recommendedName>
</protein>
<name>A0AAV8X7G0_9CUCU</name>
<proteinExistence type="predicted"/>
<keyword evidence="6" id="KW-0053">Apoptosis</keyword>
<accession>A0AAV8X7G0</accession>
<dbReference type="GO" id="GO:0050681">
    <property type="term" value="F:nuclear androgen receptor binding"/>
    <property type="evidence" value="ECO:0007669"/>
    <property type="project" value="TreeGrafter"/>
</dbReference>
<dbReference type="GO" id="GO:0006915">
    <property type="term" value="P:apoptotic process"/>
    <property type="evidence" value="ECO:0007669"/>
    <property type="project" value="UniProtKB-KW"/>
</dbReference>
<feature type="compositionally biased region" description="Basic and acidic residues" evidence="10">
    <location>
        <begin position="82"/>
        <end position="97"/>
    </location>
</feature>
<evidence type="ECO:0000256" key="2">
    <source>
        <dbReference type="ARBA" id="ARBA00004286"/>
    </source>
</evidence>
<comment type="caution">
    <text evidence="12">The sequence shown here is derived from an EMBL/GenBank/DDBJ whole genome shotgun (WGS) entry which is preliminary data.</text>
</comment>
<organism evidence="12 13">
    <name type="scientific">Rhamnusium bicolor</name>
    <dbReference type="NCBI Taxonomy" id="1586634"/>
    <lineage>
        <taxon>Eukaryota</taxon>
        <taxon>Metazoa</taxon>
        <taxon>Ecdysozoa</taxon>
        <taxon>Arthropoda</taxon>
        <taxon>Hexapoda</taxon>
        <taxon>Insecta</taxon>
        <taxon>Pterygota</taxon>
        <taxon>Neoptera</taxon>
        <taxon>Endopterygota</taxon>
        <taxon>Coleoptera</taxon>
        <taxon>Polyphaga</taxon>
        <taxon>Cucujiformia</taxon>
        <taxon>Chrysomeloidea</taxon>
        <taxon>Cerambycidae</taxon>
        <taxon>Lepturinae</taxon>
        <taxon>Rhagiini</taxon>
        <taxon>Rhamnusium</taxon>
    </lineage>
</organism>
<evidence type="ECO:0000256" key="5">
    <source>
        <dbReference type="ARBA" id="ARBA00022490"/>
    </source>
</evidence>
<evidence type="ECO:0000256" key="1">
    <source>
        <dbReference type="ARBA" id="ARBA00004123"/>
    </source>
</evidence>
<evidence type="ECO:0000256" key="4">
    <source>
        <dbReference type="ARBA" id="ARBA00022454"/>
    </source>
</evidence>
<dbReference type="GO" id="GO:0016605">
    <property type="term" value="C:PML body"/>
    <property type="evidence" value="ECO:0007669"/>
    <property type="project" value="TreeGrafter"/>
</dbReference>
<keyword evidence="9" id="KW-0539">Nucleus</keyword>
<dbReference type="PANTHER" id="PTHR12766:SF7">
    <property type="entry name" value="DEATH DOMAIN-ASSOCIATED PROTEIN 6"/>
    <property type="match status" value="1"/>
</dbReference>
<dbReference type="Pfam" id="PF20920">
    <property type="entry name" value="DAXX_hist_bd"/>
    <property type="match status" value="1"/>
</dbReference>
<reference evidence="12" key="1">
    <citation type="journal article" date="2023" name="Insect Mol. Biol.">
        <title>Genome sequencing provides insights into the evolution of gene families encoding plant cell wall-degrading enzymes in longhorned beetles.</title>
        <authorList>
            <person name="Shin N.R."/>
            <person name="Okamura Y."/>
            <person name="Kirsch R."/>
            <person name="Pauchet Y."/>
        </authorList>
    </citation>
    <scope>NUCLEOTIDE SEQUENCE</scope>
    <source>
        <strain evidence="12">RBIC_L_NR</strain>
    </source>
</reference>
<evidence type="ECO:0000256" key="10">
    <source>
        <dbReference type="SAM" id="MobiDB-lite"/>
    </source>
</evidence>
<feature type="region of interest" description="Disordered" evidence="10">
    <location>
        <begin position="1"/>
        <end position="22"/>
    </location>
</feature>
<evidence type="ECO:0000256" key="7">
    <source>
        <dbReference type="ARBA" id="ARBA00023054"/>
    </source>
</evidence>
<keyword evidence="13" id="KW-1185">Reference proteome</keyword>
<evidence type="ECO:0000256" key="9">
    <source>
        <dbReference type="ARBA" id="ARBA00023242"/>
    </source>
</evidence>
<feature type="compositionally biased region" description="Basic and acidic residues" evidence="10">
    <location>
        <begin position="104"/>
        <end position="129"/>
    </location>
</feature>